<dbReference type="InterPro" id="IPR050109">
    <property type="entry name" value="HTH-type_TetR-like_transc_reg"/>
</dbReference>
<dbReference type="GO" id="GO:0000976">
    <property type="term" value="F:transcription cis-regulatory region binding"/>
    <property type="evidence" value="ECO:0007669"/>
    <property type="project" value="TreeGrafter"/>
</dbReference>
<dbReference type="EMBL" id="JACGXP010000003">
    <property type="protein sequence ID" value="MBA8990871.1"/>
    <property type="molecule type" value="Genomic_DNA"/>
</dbReference>
<feature type="domain" description="HTH tetR-type" evidence="5">
    <location>
        <begin position="6"/>
        <end position="66"/>
    </location>
</feature>
<feature type="DNA-binding region" description="H-T-H motif" evidence="4">
    <location>
        <begin position="29"/>
        <end position="48"/>
    </location>
</feature>
<dbReference type="AlphaFoldDB" id="A0AAW3T7E2"/>
<keyword evidence="1" id="KW-0805">Transcription regulation</keyword>
<evidence type="ECO:0000313" key="6">
    <source>
        <dbReference type="EMBL" id="MBA8990871.1"/>
    </source>
</evidence>
<dbReference type="RefSeq" id="WP_182516143.1">
    <property type="nucleotide sequence ID" value="NZ_JACGXP010000003.1"/>
</dbReference>
<dbReference type="InterPro" id="IPR009057">
    <property type="entry name" value="Homeodomain-like_sf"/>
</dbReference>
<reference evidence="6 7" key="1">
    <citation type="submission" date="2020-07" db="EMBL/GenBank/DDBJ databases">
        <title>Above-ground endophytic microbial communities from plants in different locations in the United States.</title>
        <authorList>
            <person name="Frank C."/>
        </authorList>
    </citation>
    <scope>NUCLEOTIDE SEQUENCE [LARGE SCALE GENOMIC DNA]</scope>
    <source>
        <strain evidence="6 7">WPL5_2</strain>
    </source>
</reference>
<dbReference type="PROSITE" id="PS01081">
    <property type="entry name" value="HTH_TETR_1"/>
    <property type="match status" value="1"/>
</dbReference>
<dbReference type="PANTHER" id="PTHR30055:SF238">
    <property type="entry name" value="MYCOFACTOCIN BIOSYNTHESIS TRANSCRIPTIONAL REGULATOR MFTR-RELATED"/>
    <property type="match status" value="1"/>
</dbReference>
<dbReference type="Gene3D" id="1.10.357.10">
    <property type="entry name" value="Tetracycline Repressor, domain 2"/>
    <property type="match status" value="1"/>
</dbReference>
<dbReference type="PROSITE" id="PS50977">
    <property type="entry name" value="HTH_TETR_2"/>
    <property type="match status" value="1"/>
</dbReference>
<evidence type="ECO:0000313" key="7">
    <source>
        <dbReference type="Proteomes" id="UP000590225"/>
    </source>
</evidence>
<evidence type="ECO:0000256" key="1">
    <source>
        <dbReference type="ARBA" id="ARBA00023015"/>
    </source>
</evidence>
<organism evidence="6 7">
    <name type="scientific">Curtobacterium pusillum</name>
    <dbReference type="NCBI Taxonomy" id="69373"/>
    <lineage>
        <taxon>Bacteria</taxon>
        <taxon>Bacillati</taxon>
        <taxon>Actinomycetota</taxon>
        <taxon>Actinomycetes</taxon>
        <taxon>Micrococcales</taxon>
        <taxon>Microbacteriaceae</taxon>
        <taxon>Curtobacterium</taxon>
    </lineage>
</organism>
<proteinExistence type="predicted"/>
<evidence type="ECO:0000259" key="5">
    <source>
        <dbReference type="PROSITE" id="PS50977"/>
    </source>
</evidence>
<evidence type="ECO:0000256" key="4">
    <source>
        <dbReference type="PROSITE-ProRule" id="PRU00335"/>
    </source>
</evidence>
<dbReference type="SUPFAM" id="SSF46689">
    <property type="entry name" value="Homeodomain-like"/>
    <property type="match status" value="1"/>
</dbReference>
<protein>
    <submittedName>
        <fullName evidence="6">AcrR family transcriptional regulator</fullName>
    </submittedName>
</protein>
<keyword evidence="2 4" id="KW-0238">DNA-binding</keyword>
<name>A0AAW3T7E2_9MICO</name>
<dbReference type="PRINTS" id="PR00455">
    <property type="entry name" value="HTHTETR"/>
</dbReference>
<dbReference type="Proteomes" id="UP000590225">
    <property type="component" value="Unassembled WGS sequence"/>
</dbReference>
<gene>
    <name evidence="6" type="ORF">FHW23_002136</name>
</gene>
<dbReference type="GO" id="GO:0003700">
    <property type="term" value="F:DNA-binding transcription factor activity"/>
    <property type="evidence" value="ECO:0007669"/>
    <property type="project" value="TreeGrafter"/>
</dbReference>
<evidence type="ECO:0000256" key="3">
    <source>
        <dbReference type="ARBA" id="ARBA00023163"/>
    </source>
</evidence>
<accession>A0AAW3T7E2</accession>
<dbReference type="Pfam" id="PF00440">
    <property type="entry name" value="TetR_N"/>
    <property type="match status" value="1"/>
</dbReference>
<dbReference type="InterPro" id="IPR001647">
    <property type="entry name" value="HTH_TetR"/>
</dbReference>
<comment type="caution">
    <text evidence="6">The sequence shown here is derived from an EMBL/GenBank/DDBJ whole genome shotgun (WGS) entry which is preliminary data.</text>
</comment>
<dbReference type="InterPro" id="IPR023772">
    <property type="entry name" value="DNA-bd_HTH_TetR-type_CS"/>
</dbReference>
<evidence type="ECO:0000256" key="2">
    <source>
        <dbReference type="ARBA" id="ARBA00023125"/>
    </source>
</evidence>
<sequence>MARWQPGTRERLQATALQLFASHGYDQTTVAEIAAAAEVTERTFFRHFADKPEVLFAGQDDFLGIFTGPIESAPADTAPFDLVRLALDASGAFFPDERRPWSRTRQGIIDAHPALGERELGKLATLKVRLGEVLRDRGVPEPAATMAAETAVTVFHLSFAQWIAEGEDRSFSAIAHERLDALTNLVHPAR</sequence>
<dbReference type="PANTHER" id="PTHR30055">
    <property type="entry name" value="HTH-TYPE TRANSCRIPTIONAL REGULATOR RUTR"/>
    <property type="match status" value="1"/>
</dbReference>
<keyword evidence="3" id="KW-0804">Transcription</keyword>